<comment type="catalytic activity">
    <reaction evidence="11">
        <text>serotonin + hexadecanoyl-CoA = N-hexadecanoyl-serotonin + CoA + H(+)</text>
        <dbReference type="Rhea" id="RHEA:51384"/>
        <dbReference type="ChEBI" id="CHEBI:15378"/>
        <dbReference type="ChEBI" id="CHEBI:57287"/>
        <dbReference type="ChEBI" id="CHEBI:57379"/>
        <dbReference type="ChEBI" id="CHEBI:134059"/>
        <dbReference type="ChEBI" id="CHEBI:350546"/>
    </reaction>
    <physiologicalReaction direction="left-to-right" evidence="11">
        <dbReference type="Rhea" id="RHEA:51385"/>
    </physiologicalReaction>
</comment>
<sequence>MILARVLSRALPMLSKVGQQDVKYLAGTRARHSNGSKMIVYSRIAPSDAPVIAEHMLENFYKFEPFGLALGLTNAEVETWFPKFLDEVLNYYEPVSFMAKDTETNEIVGVAINIIMDLANRSPPPSMKPYLNKEKQPVKWQIVTFLEDLEEGVDAIKFLNMDASKTNKMFGCLFLSVSAKYGGKGIAKTLIRESEAEAKQLEGVTIATTDTTSQFSYLAFQKLGYESIKEVKYLSYKDHEGIPIFEGRDKLLGVHTSARVVAKKL</sequence>
<dbReference type="EC" id="2.3.1.87" evidence="5"/>
<evidence type="ECO:0000259" key="14">
    <source>
        <dbReference type="Pfam" id="PF00583"/>
    </source>
</evidence>
<dbReference type="GO" id="GO:0004059">
    <property type="term" value="F:aralkylamine N-acetyltransferase activity"/>
    <property type="evidence" value="ECO:0007669"/>
    <property type="project" value="UniProtKB-EC"/>
</dbReference>
<comment type="caution">
    <text evidence="15">The sequence shown here is derived from an EMBL/GenBank/DDBJ whole genome shotgun (WGS) entry which is preliminary data.</text>
</comment>
<evidence type="ECO:0000256" key="4">
    <source>
        <dbReference type="ARBA" id="ARBA00038182"/>
    </source>
</evidence>
<comment type="similarity">
    <text evidence="4">Belongs to the acetyltransferase family. AANAT subfamily.</text>
</comment>
<evidence type="ECO:0000256" key="5">
    <source>
        <dbReference type="ARBA" id="ARBA00039114"/>
    </source>
</evidence>
<reference evidence="15 16" key="1">
    <citation type="journal article" date="2016" name="Genome Biol. Evol.">
        <title>Gene Family Evolution Reflects Adaptation to Soil Environmental Stressors in the Genome of the Collembolan Orchesella cincta.</title>
        <authorList>
            <person name="Faddeeva-Vakhrusheva A."/>
            <person name="Derks M.F."/>
            <person name="Anvar S.Y."/>
            <person name="Agamennone V."/>
            <person name="Suring W."/>
            <person name="Smit S."/>
            <person name="van Straalen N.M."/>
            <person name="Roelofs D."/>
        </authorList>
    </citation>
    <scope>NUCLEOTIDE SEQUENCE [LARGE SCALE GENOMIC DNA]</scope>
    <source>
        <tissue evidence="15">Mixed pool</tissue>
    </source>
</reference>
<evidence type="ECO:0000256" key="8">
    <source>
        <dbReference type="ARBA" id="ARBA00051284"/>
    </source>
</evidence>
<keyword evidence="16" id="KW-1185">Reference proteome</keyword>
<feature type="domain" description="N-acetyltransferase" evidence="14">
    <location>
        <begin position="82"/>
        <end position="225"/>
    </location>
</feature>
<evidence type="ECO:0000256" key="6">
    <source>
        <dbReference type="ARBA" id="ARBA00050189"/>
    </source>
</evidence>
<protein>
    <recommendedName>
        <fullName evidence="5">aralkylamine N-acetyltransferase</fullName>
        <ecNumber evidence="5">2.3.1.87</ecNumber>
    </recommendedName>
</protein>
<dbReference type="EMBL" id="LJIJ01000015">
    <property type="protein sequence ID" value="ODN05857.1"/>
    <property type="molecule type" value="Genomic_DNA"/>
</dbReference>
<comment type="catalytic activity">
    <reaction evidence="7">
        <text>serotonin + octadecanoyl-CoA = N-octadecanoyl-serotonin + CoA + H(+)</text>
        <dbReference type="Rhea" id="RHEA:51400"/>
        <dbReference type="ChEBI" id="CHEBI:15378"/>
        <dbReference type="ChEBI" id="CHEBI:57287"/>
        <dbReference type="ChEBI" id="CHEBI:57394"/>
        <dbReference type="ChEBI" id="CHEBI:134065"/>
        <dbReference type="ChEBI" id="CHEBI:350546"/>
    </reaction>
    <physiologicalReaction direction="left-to-right" evidence="7">
        <dbReference type="Rhea" id="RHEA:51401"/>
    </physiologicalReaction>
</comment>
<comment type="catalytic activity">
    <reaction evidence="10">
        <text>serotonin + (9Z)-octadecenoyl-CoA = N-(9Z-octadecenoyl)-serotonin + CoA + H(+)</text>
        <dbReference type="Rhea" id="RHEA:51392"/>
        <dbReference type="ChEBI" id="CHEBI:15378"/>
        <dbReference type="ChEBI" id="CHEBI:57287"/>
        <dbReference type="ChEBI" id="CHEBI:57387"/>
        <dbReference type="ChEBI" id="CHEBI:134064"/>
        <dbReference type="ChEBI" id="CHEBI:350546"/>
    </reaction>
    <physiologicalReaction direction="left-to-right" evidence="10">
        <dbReference type="Rhea" id="RHEA:51393"/>
    </physiologicalReaction>
</comment>
<dbReference type="SUPFAM" id="SSF55729">
    <property type="entry name" value="Acyl-CoA N-acyltransferases (Nat)"/>
    <property type="match status" value="1"/>
</dbReference>
<evidence type="ECO:0000313" key="15">
    <source>
        <dbReference type="EMBL" id="ODN05857.1"/>
    </source>
</evidence>
<evidence type="ECO:0000256" key="3">
    <source>
        <dbReference type="ARBA" id="ARBA00037926"/>
    </source>
</evidence>
<keyword evidence="1 15" id="KW-0808">Transferase</keyword>
<dbReference type="PANTHER" id="PTHR20905">
    <property type="entry name" value="N-ACETYLTRANSFERASE-RELATED"/>
    <property type="match status" value="1"/>
</dbReference>
<dbReference type="InterPro" id="IPR016181">
    <property type="entry name" value="Acyl_CoA_acyltransferase"/>
</dbReference>
<dbReference type="Gene3D" id="3.40.630.30">
    <property type="match status" value="1"/>
</dbReference>
<evidence type="ECO:0000256" key="1">
    <source>
        <dbReference type="ARBA" id="ARBA00022679"/>
    </source>
</evidence>
<evidence type="ECO:0000256" key="2">
    <source>
        <dbReference type="ARBA" id="ARBA00023315"/>
    </source>
</evidence>
<comment type="catalytic activity">
    <reaction evidence="6">
        <text>dopamine + (9Z)-octadecenoyl-CoA = N-(9Z-octadecanoyl)-dopamine + CoA + H(+)</text>
        <dbReference type="Rhea" id="RHEA:51380"/>
        <dbReference type="ChEBI" id="CHEBI:15378"/>
        <dbReference type="ChEBI" id="CHEBI:31883"/>
        <dbReference type="ChEBI" id="CHEBI:57287"/>
        <dbReference type="ChEBI" id="CHEBI:57387"/>
        <dbReference type="ChEBI" id="CHEBI:59905"/>
    </reaction>
    <physiologicalReaction direction="left-to-right" evidence="6">
        <dbReference type="Rhea" id="RHEA:51381"/>
    </physiologicalReaction>
</comment>
<dbReference type="InterPro" id="IPR000182">
    <property type="entry name" value="GNAT_dom"/>
</dbReference>
<dbReference type="OrthoDB" id="2115692at2759"/>
<evidence type="ECO:0000256" key="7">
    <source>
        <dbReference type="ARBA" id="ARBA00050849"/>
    </source>
</evidence>
<organism evidence="15 16">
    <name type="scientific">Orchesella cincta</name>
    <name type="common">Springtail</name>
    <name type="synonym">Podura cincta</name>
    <dbReference type="NCBI Taxonomy" id="48709"/>
    <lineage>
        <taxon>Eukaryota</taxon>
        <taxon>Metazoa</taxon>
        <taxon>Ecdysozoa</taxon>
        <taxon>Arthropoda</taxon>
        <taxon>Hexapoda</taxon>
        <taxon>Collembola</taxon>
        <taxon>Entomobryomorpha</taxon>
        <taxon>Entomobryoidea</taxon>
        <taxon>Orchesellidae</taxon>
        <taxon>Orchesellinae</taxon>
        <taxon>Orchesella</taxon>
    </lineage>
</organism>
<dbReference type="FunFam" id="3.40.630.30:FF:000046">
    <property type="entry name" value="Dopamine N-acetyltransferase"/>
    <property type="match status" value="1"/>
</dbReference>
<dbReference type="STRING" id="48709.A0A1D2NKU2"/>
<evidence type="ECO:0000256" key="10">
    <source>
        <dbReference type="ARBA" id="ARBA00051823"/>
    </source>
</evidence>
<comment type="catalytic activity">
    <reaction evidence="13">
        <text>serotonin + acetyl-CoA = N-acetylserotonin + CoA + H(+)</text>
        <dbReference type="Rhea" id="RHEA:25217"/>
        <dbReference type="ChEBI" id="CHEBI:15378"/>
        <dbReference type="ChEBI" id="CHEBI:17697"/>
        <dbReference type="ChEBI" id="CHEBI:57287"/>
        <dbReference type="ChEBI" id="CHEBI:57288"/>
        <dbReference type="ChEBI" id="CHEBI:350546"/>
        <dbReference type="EC" id="2.3.1.87"/>
    </reaction>
    <physiologicalReaction direction="left-to-right" evidence="13">
        <dbReference type="Rhea" id="RHEA:25218"/>
    </physiologicalReaction>
</comment>
<comment type="catalytic activity">
    <reaction evidence="9">
        <text>dopamine + acetyl-CoA = N-acetyldopamine + CoA + H(+)</text>
        <dbReference type="Rhea" id="RHEA:51388"/>
        <dbReference type="ChEBI" id="CHEBI:15378"/>
        <dbReference type="ChEBI" id="CHEBI:57287"/>
        <dbReference type="ChEBI" id="CHEBI:57288"/>
        <dbReference type="ChEBI" id="CHEBI:59905"/>
        <dbReference type="ChEBI" id="CHEBI:125678"/>
    </reaction>
    <physiologicalReaction direction="left-to-right" evidence="9">
        <dbReference type="Rhea" id="RHEA:51389"/>
    </physiologicalReaction>
</comment>
<dbReference type="PANTHER" id="PTHR20905:SF1">
    <property type="entry name" value="AT07410P-RELATED"/>
    <property type="match status" value="1"/>
</dbReference>
<keyword evidence="2" id="KW-0012">Acyltransferase</keyword>
<dbReference type="AlphaFoldDB" id="A0A1D2NKU2"/>
<proteinExistence type="inferred from homology"/>
<comment type="catalytic activity">
    <reaction evidence="8">
        <text>serotonin + (5Z,8Z,11Z,14Z)-eicosatetraenoyl-CoA = N-[(5Z,8Z,11Z,14Z)-eicosatetraenoyl]-serotonin + CoA + H(+)</text>
        <dbReference type="Rhea" id="RHEA:51396"/>
        <dbReference type="ChEBI" id="CHEBI:15378"/>
        <dbReference type="ChEBI" id="CHEBI:57287"/>
        <dbReference type="ChEBI" id="CHEBI:57368"/>
        <dbReference type="ChEBI" id="CHEBI:132255"/>
        <dbReference type="ChEBI" id="CHEBI:350546"/>
    </reaction>
    <physiologicalReaction direction="left-to-right" evidence="8">
        <dbReference type="Rhea" id="RHEA:51397"/>
    </physiologicalReaction>
</comment>
<accession>A0A1D2NKU2</accession>
<evidence type="ECO:0000256" key="9">
    <source>
        <dbReference type="ARBA" id="ARBA00051711"/>
    </source>
</evidence>
<evidence type="ECO:0000256" key="11">
    <source>
        <dbReference type="ARBA" id="ARBA00052178"/>
    </source>
</evidence>
<dbReference type="Pfam" id="PF00583">
    <property type="entry name" value="Acetyltransf_1"/>
    <property type="match status" value="1"/>
</dbReference>
<name>A0A1D2NKU2_ORCCI</name>
<comment type="catalytic activity">
    <reaction evidence="12">
        <text>dopamine + hexadecanoyl-CoA = N-hexadecanoyl-dopamine + CoA + H(+)</text>
        <dbReference type="Rhea" id="RHEA:51376"/>
        <dbReference type="ChEBI" id="CHEBI:15378"/>
        <dbReference type="ChEBI" id="CHEBI:57287"/>
        <dbReference type="ChEBI" id="CHEBI:57379"/>
        <dbReference type="ChEBI" id="CHEBI:59905"/>
        <dbReference type="ChEBI" id="CHEBI:134058"/>
    </reaction>
    <physiologicalReaction direction="left-to-right" evidence="12">
        <dbReference type="Rhea" id="RHEA:51377"/>
    </physiologicalReaction>
</comment>
<evidence type="ECO:0000256" key="13">
    <source>
        <dbReference type="ARBA" id="ARBA00052491"/>
    </source>
</evidence>
<dbReference type="Proteomes" id="UP000094527">
    <property type="component" value="Unassembled WGS sequence"/>
</dbReference>
<evidence type="ECO:0000313" key="16">
    <source>
        <dbReference type="Proteomes" id="UP000094527"/>
    </source>
</evidence>
<dbReference type="OMA" id="MIKEVEY"/>
<comment type="pathway">
    <text evidence="3">Aromatic compound metabolism; melatonin biosynthesis; melatonin from serotonin: step 1/2.</text>
</comment>
<gene>
    <name evidence="15" type="ORF">Ocin01_00827</name>
</gene>
<evidence type="ECO:0000256" key="12">
    <source>
        <dbReference type="ARBA" id="ARBA00052335"/>
    </source>
</evidence>
<dbReference type="CDD" id="cd04301">
    <property type="entry name" value="NAT_SF"/>
    <property type="match status" value="1"/>
</dbReference>